<evidence type="ECO:0000256" key="2">
    <source>
        <dbReference type="ARBA" id="ARBA00022839"/>
    </source>
</evidence>
<dbReference type="InterPro" id="IPR036397">
    <property type="entry name" value="RNaseH_sf"/>
</dbReference>
<proteinExistence type="predicted"/>
<dbReference type="CDD" id="cd06127">
    <property type="entry name" value="DEDDh"/>
    <property type="match status" value="1"/>
</dbReference>
<reference evidence="4 5" key="1">
    <citation type="submission" date="2018-12" db="EMBL/GenBank/DDBJ databases">
        <authorList>
            <person name="Yu L."/>
        </authorList>
    </citation>
    <scope>NUCLEOTIDE SEQUENCE [LARGE SCALE GENOMIC DNA]</scope>
    <source>
        <strain evidence="4 5">11S</strain>
    </source>
</reference>
<dbReference type="Pfam" id="PF00929">
    <property type="entry name" value="RNase_T"/>
    <property type="match status" value="1"/>
</dbReference>
<evidence type="ECO:0000259" key="3">
    <source>
        <dbReference type="SMART" id="SM00479"/>
    </source>
</evidence>
<keyword evidence="1" id="KW-0540">Nuclease</keyword>
<protein>
    <submittedName>
        <fullName evidence="4">3'-5' exonuclease</fullName>
    </submittedName>
</protein>
<gene>
    <name evidence="4" type="ORF">EKG36_15030</name>
</gene>
<dbReference type="SMART" id="SM00479">
    <property type="entry name" value="EXOIII"/>
    <property type="match status" value="1"/>
</dbReference>
<dbReference type="GO" id="GO:0006259">
    <property type="term" value="P:DNA metabolic process"/>
    <property type="evidence" value="ECO:0007669"/>
    <property type="project" value="UniProtKB-ARBA"/>
</dbReference>
<evidence type="ECO:0000313" key="5">
    <source>
        <dbReference type="Proteomes" id="UP000267400"/>
    </source>
</evidence>
<sequence>MLRTLRRVADRRRHAHGRYGWLFHPYTGDELVALGCQTTGTNARTAELVAIAAVRLRGDRVLTSESLDLRLRRPASLDGDSICLHGLRGIDLDDGESIDEALAQLLDFVGNRPLVGWRLDFELALLNRYLRPRFGFDLPNAGIDVAQVYQRRQRHHHPQLDSQPRFAQVAERLGVPLMGQHSALGVAVTTALMHLHLAREGHPSRQMS</sequence>
<keyword evidence="5" id="KW-1185">Reference proteome</keyword>
<organism evidence="4 5">
    <name type="scientific">Halomonas nitroreducens</name>
    <dbReference type="NCBI Taxonomy" id="447425"/>
    <lineage>
        <taxon>Bacteria</taxon>
        <taxon>Pseudomonadati</taxon>
        <taxon>Pseudomonadota</taxon>
        <taxon>Gammaproteobacteria</taxon>
        <taxon>Oceanospirillales</taxon>
        <taxon>Halomonadaceae</taxon>
        <taxon>Halomonas</taxon>
    </lineage>
</organism>
<feature type="domain" description="Exonuclease" evidence="3">
    <location>
        <begin position="30"/>
        <end position="203"/>
    </location>
</feature>
<dbReference type="InterPro" id="IPR013520">
    <property type="entry name" value="Ribonucl_H"/>
</dbReference>
<evidence type="ECO:0000313" key="4">
    <source>
        <dbReference type="EMBL" id="RTR01161.1"/>
    </source>
</evidence>
<dbReference type="GO" id="GO:0003676">
    <property type="term" value="F:nucleic acid binding"/>
    <property type="evidence" value="ECO:0007669"/>
    <property type="project" value="InterPro"/>
</dbReference>
<dbReference type="Gene3D" id="3.30.420.10">
    <property type="entry name" value="Ribonuclease H-like superfamily/Ribonuclease H"/>
    <property type="match status" value="1"/>
</dbReference>
<name>A0A3S0HS58_9GAMM</name>
<keyword evidence="2 4" id="KW-0378">Hydrolase</keyword>
<keyword evidence="2 4" id="KW-0269">Exonuclease</keyword>
<dbReference type="SUPFAM" id="SSF53098">
    <property type="entry name" value="Ribonuclease H-like"/>
    <property type="match status" value="1"/>
</dbReference>
<dbReference type="InterPro" id="IPR012337">
    <property type="entry name" value="RNaseH-like_sf"/>
</dbReference>
<accession>A0A3S0HS58</accession>
<dbReference type="OrthoDB" id="6193218at2"/>
<dbReference type="NCBIfam" id="NF006601">
    <property type="entry name" value="PRK09145.1"/>
    <property type="match status" value="1"/>
</dbReference>
<dbReference type="GO" id="GO:0004527">
    <property type="term" value="F:exonuclease activity"/>
    <property type="evidence" value="ECO:0007669"/>
    <property type="project" value="UniProtKB-KW"/>
</dbReference>
<dbReference type="Proteomes" id="UP000267400">
    <property type="component" value="Unassembled WGS sequence"/>
</dbReference>
<dbReference type="RefSeq" id="WP_126485504.1">
    <property type="nucleotide sequence ID" value="NZ_RXNS01000014.1"/>
</dbReference>
<comment type="caution">
    <text evidence="4">The sequence shown here is derived from an EMBL/GenBank/DDBJ whole genome shotgun (WGS) entry which is preliminary data.</text>
</comment>
<evidence type="ECO:0000256" key="1">
    <source>
        <dbReference type="ARBA" id="ARBA00022722"/>
    </source>
</evidence>
<dbReference type="AlphaFoldDB" id="A0A3S0HS58"/>
<dbReference type="EMBL" id="RXNS01000014">
    <property type="protein sequence ID" value="RTR01161.1"/>
    <property type="molecule type" value="Genomic_DNA"/>
</dbReference>